<gene>
    <name evidence="1" type="ORF">BCR44DRAFT_57463</name>
</gene>
<sequence length="213" mass="23178">MTSGWTPAKEQQVYILDSIFDPLLPGIDGRPTPKFNKTSFKCAGSHYIGCNQFRHGDAPYRRHAPTPPSAAPASTAAASPISAPLVARHTVAAALPHLSGRMLLTPLHRVRQLHAPHKPLAASMAASVAEAESLAVHAPTAEEEAASLRNWGQKLMFQLRVYQAVNPSVLRKIKAGTTVDDVAAMLDVMSFIRTEEGKALELRVKEYVEKELR</sequence>
<protein>
    <submittedName>
        <fullName evidence="1">Uncharacterized protein</fullName>
    </submittedName>
</protein>
<dbReference type="Proteomes" id="UP000193411">
    <property type="component" value="Unassembled WGS sequence"/>
</dbReference>
<reference evidence="1 2" key="1">
    <citation type="submission" date="2016-07" db="EMBL/GenBank/DDBJ databases">
        <title>Pervasive Adenine N6-methylation of Active Genes in Fungi.</title>
        <authorList>
            <consortium name="DOE Joint Genome Institute"/>
            <person name="Mondo S.J."/>
            <person name="Dannebaum R.O."/>
            <person name="Kuo R.C."/>
            <person name="Labutti K."/>
            <person name="Haridas S."/>
            <person name="Kuo A."/>
            <person name="Salamov A."/>
            <person name="Ahrendt S.R."/>
            <person name="Lipzen A."/>
            <person name="Sullivan W."/>
            <person name="Andreopoulos W.B."/>
            <person name="Clum A."/>
            <person name="Lindquist E."/>
            <person name="Daum C."/>
            <person name="Ramamoorthy G.K."/>
            <person name="Gryganskyi A."/>
            <person name="Culley D."/>
            <person name="Magnuson J.K."/>
            <person name="James T.Y."/>
            <person name="O'Malley M.A."/>
            <person name="Stajich J.E."/>
            <person name="Spatafora J.W."/>
            <person name="Visel A."/>
            <person name="Grigoriev I.V."/>
        </authorList>
    </citation>
    <scope>NUCLEOTIDE SEQUENCE [LARGE SCALE GENOMIC DNA]</scope>
    <source>
        <strain evidence="1 2">PL171</strain>
    </source>
</reference>
<proteinExistence type="predicted"/>
<dbReference type="AlphaFoldDB" id="A0A1Y2HWU5"/>
<evidence type="ECO:0000313" key="2">
    <source>
        <dbReference type="Proteomes" id="UP000193411"/>
    </source>
</evidence>
<name>A0A1Y2HWU5_9FUNG</name>
<keyword evidence="2" id="KW-1185">Reference proteome</keyword>
<accession>A0A1Y2HWU5</accession>
<organism evidence="1 2">
    <name type="scientific">Catenaria anguillulae PL171</name>
    <dbReference type="NCBI Taxonomy" id="765915"/>
    <lineage>
        <taxon>Eukaryota</taxon>
        <taxon>Fungi</taxon>
        <taxon>Fungi incertae sedis</taxon>
        <taxon>Blastocladiomycota</taxon>
        <taxon>Blastocladiomycetes</taxon>
        <taxon>Blastocladiales</taxon>
        <taxon>Catenariaceae</taxon>
        <taxon>Catenaria</taxon>
    </lineage>
</organism>
<dbReference type="EMBL" id="MCFL01000006">
    <property type="protein sequence ID" value="ORZ39087.1"/>
    <property type="molecule type" value="Genomic_DNA"/>
</dbReference>
<evidence type="ECO:0000313" key="1">
    <source>
        <dbReference type="EMBL" id="ORZ39087.1"/>
    </source>
</evidence>
<comment type="caution">
    <text evidence="1">The sequence shown here is derived from an EMBL/GenBank/DDBJ whole genome shotgun (WGS) entry which is preliminary data.</text>
</comment>